<dbReference type="PANTHER" id="PTHR31642">
    <property type="entry name" value="TRICHOTHECENE 3-O-ACETYLTRANSFERASE"/>
    <property type="match status" value="1"/>
</dbReference>
<dbReference type="InterPro" id="IPR023213">
    <property type="entry name" value="CAT-like_dom_sf"/>
</dbReference>
<accession>A0AAN6XVT6</accession>
<gene>
    <name evidence="1" type="ORF">QBC37DRAFT_487373</name>
</gene>
<sequence>MLSTSILWSGLAKSSGVGRVTYKRIPIPHVATDDVIPCDGLDDTRTVRTIIMGCEFRFNEVLDCDKIHAALARLLEIGEWRKLGGRLRLNKASGRLEFHVPDQFTRGRPAVRYSHIRYHDIDMEQHPRMAAHFPHPTTTPSVQSGFDQYIDLLEPDQSLHKFEDYLCSDHPLLSLHTLSFRDATVLVLKWPHAMTDAMGRHALLRNWSYVLAGHIDKVQPLMGGLEHKGSDVTTEIAKLDPEPPSELEVAGHQRLTGIGMLLFIMRFIWVLLFGGKVVPKVLFVPAATIKVLKDEAQRDLGISEGLAKRKELPPRLSEGDILTAWLARLSLLSSSTRSVAIMTVVDMRRRLRCIFGQQPGPTGPVWVQNLTSVAMAHTTVQSLLTNPLGETARHIRSAVQEQTTPEFVARCVRSFHSLPPSQRPGLYAKSDSILVAVSNWHCAKFFDVFDVSRAIVAGDHRPSSSGIQWPTESRPGKPVAVVPVGFSDNPELRNSWGVMGKDAAGNYWMQGMCTEATWKAIEKELGRLGRGER</sequence>
<evidence type="ECO:0000313" key="1">
    <source>
        <dbReference type="EMBL" id="KAK4207614.1"/>
    </source>
</evidence>
<reference evidence="1" key="2">
    <citation type="submission" date="2023-05" db="EMBL/GenBank/DDBJ databases">
        <authorList>
            <consortium name="Lawrence Berkeley National Laboratory"/>
            <person name="Steindorff A."/>
            <person name="Hensen N."/>
            <person name="Bonometti L."/>
            <person name="Westerberg I."/>
            <person name="Brannstrom I.O."/>
            <person name="Guillou S."/>
            <person name="Cros-Aarteil S."/>
            <person name="Calhoun S."/>
            <person name="Haridas S."/>
            <person name="Kuo A."/>
            <person name="Mondo S."/>
            <person name="Pangilinan J."/>
            <person name="Riley R."/>
            <person name="Labutti K."/>
            <person name="Andreopoulos B."/>
            <person name="Lipzen A."/>
            <person name="Chen C."/>
            <person name="Yanf M."/>
            <person name="Daum C."/>
            <person name="Ng V."/>
            <person name="Clum A."/>
            <person name="Ohm R."/>
            <person name="Martin F."/>
            <person name="Silar P."/>
            <person name="Natvig D."/>
            <person name="Lalanne C."/>
            <person name="Gautier V."/>
            <person name="Ament-Velasquez S.L."/>
            <person name="Kruys A."/>
            <person name="Hutchinson M.I."/>
            <person name="Powell A.J."/>
            <person name="Barry K."/>
            <person name="Miller A.N."/>
            <person name="Grigoriev I.V."/>
            <person name="Debuchy R."/>
            <person name="Gladieux P."/>
            <person name="Thoren M.H."/>
            <person name="Johannesson H."/>
        </authorList>
    </citation>
    <scope>NUCLEOTIDE SEQUENCE</scope>
    <source>
        <strain evidence="1">PSN293</strain>
    </source>
</reference>
<protein>
    <submittedName>
        <fullName evidence="1">Lysr family regulatory protein</fullName>
    </submittedName>
</protein>
<name>A0AAN6XVT6_9PEZI</name>
<dbReference type="EMBL" id="MU858284">
    <property type="protein sequence ID" value="KAK4207614.1"/>
    <property type="molecule type" value="Genomic_DNA"/>
</dbReference>
<dbReference type="Gene3D" id="3.30.559.10">
    <property type="entry name" value="Chloramphenicol acetyltransferase-like domain"/>
    <property type="match status" value="2"/>
</dbReference>
<dbReference type="GO" id="GO:0016747">
    <property type="term" value="F:acyltransferase activity, transferring groups other than amino-acyl groups"/>
    <property type="evidence" value="ECO:0007669"/>
    <property type="project" value="TreeGrafter"/>
</dbReference>
<comment type="caution">
    <text evidence="1">The sequence shown here is derived from an EMBL/GenBank/DDBJ whole genome shotgun (WGS) entry which is preliminary data.</text>
</comment>
<keyword evidence="2" id="KW-1185">Reference proteome</keyword>
<proteinExistence type="predicted"/>
<dbReference type="InterPro" id="IPR050317">
    <property type="entry name" value="Plant_Fungal_Acyltransferase"/>
</dbReference>
<organism evidence="1 2">
    <name type="scientific">Rhypophila decipiens</name>
    <dbReference type="NCBI Taxonomy" id="261697"/>
    <lineage>
        <taxon>Eukaryota</taxon>
        <taxon>Fungi</taxon>
        <taxon>Dikarya</taxon>
        <taxon>Ascomycota</taxon>
        <taxon>Pezizomycotina</taxon>
        <taxon>Sordariomycetes</taxon>
        <taxon>Sordariomycetidae</taxon>
        <taxon>Sordariales</taxon>
        <taxon>Naviculisporaceae</taxon>
        <taxon>Rhypophila</taxon>
    </lineage>
</organism>
<dbReference type="AlphaFoldDB" id="A0AAN6XVT6"/>
<dbReference type="PANTHER" id="PTHR31642:SF294">
    <property type="entry name" value="ACETYLTRANSFERASE MATC1"/>
    <property type="match status" value="1"/>
</dbReference>
<reference evidence="1" key="1">
    <citation type="journal article" date="2023" name="Mol. Phylogenet. Evol.">
        <title>Genome-scale phylogeny and comparative genomics of the fungal order Sordariales.</title>
        <authorList>
            <person name="Hensen N."/>
            <person name="Bonometti L."/>
            <person name="Westerberg I."/>
            <person name="Brannstrom I.O."/>
            <person name="Guillou S."/>
            <person name="Cros-Aarteil S."/>
            <person name="Calhoun S."/>
            <person name="Haridas S."/>
            <person name="Kuo A."/>
            <person name="Mondo S."/>
            <person name="Pangilinan J."/>
            <person name="Riley R."/>
            <person name="LaButti K."/>
            <person name="Andreopoulos B."/>
            <person name="Lipzen A."/>
            <person name="Chen C."/>
            <person name="Yan M."/>
            <person name="Daum C."/>
            <person name="Ng V."/>
            <person name="Clum A."/>
            <person name="Steindorff A."/>
            <person name="Ohm R.A."/>
            <person name="Martin F."/>
            <person name="Silar P."/>
            <person name="Natvig D.O."/>
            <person name="Lalanne C."/>
            <person name="Gautier V."/>
            <person name="Ament-Velasquez S.L."/>
            <person name="Kruys A."/>
            <person name="Hutchinson M.I."/>
            <person name="Powell A.J."/>
            <person name="Barry K."/>
            <person name="Miller A.N."/>
            <person name="Grigoriev I.V."/>
            <person name="Debuchy R."/>
            <person name="Gladieux P."/>
            <person name="Hiltunen Thoren M."/>
            <person name="Johannesson H."/>
        </authorList>
    </citation>
    <scope>NUCLEOTIDE SEQUENCE</scope>
    <source>
        <strain evidence="1">PSN293</strain>
    </source>
</reference>
<evidence type="ECO:0000313" key="2">
    <source>
        <dbReference type="Proteomes" id="UP001301769"/>
    </source>
</evidence>
<dbReference type="Proteomes" id="UP001301769">
    <property type="component" value="Unassembled WGS sequence"/>
</dbReference>